<evidence type="ECO:0000256" key="5">
    <source>
        <dbReference type="ARBA" id="ARBA00023242"/>
    </source>
</evidence>
<dbReference type="Pfam" id="PF01167">
    <property type="entry name" value="Tub"/>
    <property type="match status" value="1"/>
</dbReference>
<accession>A0A8J2JYU7</accession>
<dbReference type="InterPro" id="IPR018066">
    <property type="entry name" value="Tubby_C_CS"/>
</dbReference>
<dbReference type="FunFam" id="3.20.90.10:FF:000001">
    <property type="entry name" value="Tubby-like protein"/>
    <property type="match status" value="1"/>
</dbReference>
<evidence type="ECO:0000313" key="8">
    <source>
        <dbReference type="EMBL" id="CAG7717023.1"/>
    </source>
</evidence>
<dbReference type="EMBL" id="CAJVCH010042812">
    <property type="protein sequence ID" value="CAG7717023.1"/>
    <property type="molecule type" value="Genomic_DNA"/>
</dbReference>
<gene>
    <name evidence="8" type="ORF">AFUS01_LOCUS6501</name>
</gene>
<dbReference type="PANTHER" id="PTHR16517:SF7">
    <property type="entry name" value="PROTEIN KING TUBBY"/>
    <property type="match status" value="1"/>
</dbReference>
<dbReference type="OrthoDB" id="8775810at2759"/>
<comment type="subcellular location">
    <subcellularLocation>
        <location evidence="2">Cytoplasm</location>
    </subcellularLocation>
    <subcellularLocation>
        <location evidence="1">Nucleus</location>
    </subcellularLocation>
</comment>
<name>A0A8J2JYU7_9HEXA</name>
<reference evidence="8" key="1">
    <citation type="submission" date="2021-06" db="EMBL/GenBank/DDBJ databases">
        <authorList>
            <person name="Hodson N. C."/>
            <person name="Mongue J. A."/>
            <person name="Jaron S. K."/>
        </authorList>
    </citation>
    <scope>NUCLEOTIDE SEQUENCE</scope>
</reference>
<proteinExistence type="inferred from homology"/>
<dbReference type="PROSITE" id="PS01200">
    <property type="entry name" value="TUB_1"/>
    <property type="match status" value="1"/>
</dbReference>
<feature type="region of interest" description="Disordered" evidence="6">
    <location>
        <begin position="142"/>
        <end position="179"/>
    </location>
</feature>
<dbReference type="InterPro" id="IPR000007">
    <property type="entry name" value="Tubby_C"/>
</dbReference>
<dbReference type="PANTHER" id="PTHR16517">
    <property type="entry name" value="TUBBY-RELATED"/>
    <property type="match status" value="1"/>
</dbReference>
<dbReference type="GO" id="GO:0005929">
    <property type="term" value="C:cilium"/>
    <property type="evidence" value="ECO:0007669"/>
    <property type="project" value="TreeGrafter"/>
</dbReference>
<sequence>MDWAYNTTTGMSAGVAEDMVASVPVPLARKIKLDQQKQLIESRQKQKRKQSGMPHMSDAREMNSRSGNNNTSASTRRQSRPSTALTQTPSNTSVQVKPTTTPTSPTADDVTYPEDLKPTEIHKQPAILPDLEDDLEVLEIEDTNNVRRKTSPVEEKSNAKSGKPQLDTRGLSSSESFDGSAPVVPTFLGKSLSSDLQVTGVDKVTTIEEEGGPPKFSVNLVDVMDNIEQFVLQPAAQGFLIKCRITRDRKGMDRGLYPTYYMHLERDDGKKIFLLAGRKRKKSATSNYLISTDATDLSRGGESYIGKVRSNLIGTQFSVFDNGETPKRNGPLVDKATLREELAAVVYETNVLGFKGPRKMNVVVPGMLNETKRKEFRPESENDGIIERWKNRKMDGLVELKNKTPVWNEESQSYVLNFHGRVTQASVKNFQVIHESDEDYVVLQFGRVAEDVFTLDFRYPLCALQAFAIALTSFDNKLACE</sequence>
<evidence type="ECO:0000259" key="7">
    <source>
        <dbReference type="Pfam" id="PF01167"/>
    </source>
</evidence>
<evidence type="ECO:0000256" key="6">
    <source>
        <dbReference type="SAM" id="MobiDB-lite"/>
    </source>
</evidence>
<protein>
    <recommendedName>
        <fullName evidence="7">Tubby C-terminal domain-containing protein</fullName>
    </recommendedName>
</protein>
<organism evidence="8 9">
    <name type="scientific">Allacma fusca</name>
    <dbReference type="NCBI Taxonomy" id="39272"/>
    <lineage>
        <taxon>Eukaryota</taxon>
        <taxon>Metazoa</taxon>
        <taxon>Ecdysozoa</taxon>
        <taxon>Arthropoda</taxon>
        <taxon>Hexapoda</taxon>
        <taxon>Collembola</taxon>
        <taxon>Symphypleona</taxon>
        <taxon>Sminthuridae</taxon>
        <taxon>Allacma</taxon>
    </lineage>
</organism>
<evidence type="ECO:0000313" key="9">
    <source>
        <dbReference type="Proteomes" id="UP000708208"/>
    </source>
</evidence>
<feature type="compositionally biased region" description="Basic and acidic residues" evidence="6">
    <location>
        <begin position="31"/>
        <end position="44"/>
    </location>
</feature>
<keyword evidence="5" id="KW-0539">Nucleus</keyword>
<comment type="caution">
    <text evidence="8">The sequence shown here is derived from an EMBL/GenBank/DDBJ whole genome shotgun (WGS) entry which is preliminary data.</text>
</comment>
<feature type="region of interest" description="Disordered" evidence="6">
    <location>
        <begin position="30"/>
        <end position="113"/>
    </location>
</feature>
<comment type="similarity">
    <text evidence="3">Belongs to the TUB family.</text>
</comment>
<dbReference type="GO" id="GO:0005634">
    <property type="term" value="C:nucleus"/>
    <property type="evidence" value="ECO:0007669"/>
    <property type="project" value="UniProtKB-SubCell"/>
</dbReference>
<dbReference type="Proteomes" id="UP000708208">
    <property type="component" value="Unassembled WGS sequence"/>
</dbReference>
<keyword evidence="4" id="KW-0963">Cytoplasm</keyword>
<evidence type="ECO:0000256" key="1">
    <source>
        <dbReference type="ARBA" id="ARBA00004123"/>
    </source>
</evidence>
<dbReference type="AlphaFoldDB" id="A0A8J2JYU7"/>
<evidence type="ECO:0000256" key="3">
    <source>
        <dbReference type="ARBA" id="ARBA00007129"/>
    </source>
</evidence>
<feature type="domain" description="Tubby C-terminal" evidence="7">
    <location>
        <begin position="232"/>
        <end position="476"/>
    </location>
</feature>
<evidence type="ECO:0000256" key="2">
    <source>
        <dbReference type="ARBA" id="ARBA00004496"/>
    </source>
</evidence>
<evidence type="ECO:0000256" key="4">
    <source>
        <dbReference type="ARBA" id="ARBA00022490"/>
    </source>
</evidence>
<dbReference type="GO" id="GO:0005737">
    <property type="term" value="C:cytoplasm"/>
    <property type="evidence" value="ECO:0007669"/>
    <property type="project" value="UniProtKB-SubCell"/>
</dbReference>
<dbReference type="GO" id="GO:0061512">
    <property type="term" value="P:protein localization to cilium"/>
    <property type="evidence" value="ECO:0007669"/>
    <property type="project" value="TreeGrafter"/>
</dbReference>
<feature type="compositionally biased region" description="Polar residues" evidence="6">
    <location>
        <begin position="64"/>
        <end position="97"/>
    </location>
</feature>
<keyword evidence="9" id="KW-1185">Reference proteome</keyword>